<evidence type="ECO:0000256" key="4">
    <source>
        <dbReference type="ARBA" id="ARBA00022597"/>
    </source>
</evidence>
<keyword evidence="4" id="KW-0762">Sugar transport</keyword>
<feature type="transmembrane region" description="Helical" evidence="9">
    <location>
        <begin position="235"/>
        <end position="257"/>
    </location>
</feature>
<dbReference type="NCBIfam" id="NF007749">
    <property type="entry name" value="PRK10429.1"/>
    <property type="match status" value="1"/>
</dbReference>
<feature type="transmembrane region" description="Helical" evidence="9">
    <location>
        <begin position="328"/>
        <end position="355"/>
    </location>
</feature>
<feature type="transmembrane region" description="Helical" evidence="9">
    <location>
        <begin position="12"/>
        <end position="31"/>
    </location>
</feature>
<dbReference type="SUPFAM" id="SSF103473">
    <property type="entry name" value="MFS general substrate transporter"/>
    <property type="match status" value="1"/>
</dbReference>
<dbReference type="GO" id="GO:0006814">
    <property type="term" value="P:sodium ion transport"/>
    <property type="evidence" value="ECO:0007669"/>
    <property type="project" value="InterPro"/>
</dbReference>
<dbReference type="GO" id="GO:0015293">
    <property type="term" value="F:symporter activity"/>
    <property type="evidence" value="ECO:0007669"/>
    <property type="project" value="UniProtKB-KW"/>
</dbReference>
<feature type="transmembrane region" description="Helical" evidence="9">
    <location>
        <begin position="300"/>
        <end position="322"/>
    </location>
</feature>
<feature type="transmembrane region" description="Helical" evidence="9">
    <location>
        <begin position="147"/>
        <end position="168"/>
    </location>
</feature>
<dbReference type="CDD" id="cd17332">
    <property type="entry name" value="MFS_MelB_like"/>
    <property type="match status" value="1"/>
</dbReference>
<evidence type="ECO:0000256" key="9">
    <source>
        <dbReference type="SAM" id="Phobius"/>
    </source>
</evidence>
<dbReference type="Proteomes" id="UP000515789">
    <property type="component" value="Chromosome"/>
</dbReference>
<dbReference type="AlphaFoldDB" id="A0A7G5MRH7"/>
<protein>
    <submittedName>
        <fullName evidence="10">Melibiose:sodium transporter MelB</fullName>
    </submittedName>
</protein>
<evidence type="ECO:0000256" key="3">
    <source>
        <dbReference type="ARBA" id="ARBA00022475"/>
    </source>
</evidence>
<dbReference type="InterPro" id="IPR018043">
    <property type="entry name" value="Na/Gal_symport_CS"/>
</dbReference>
<dbReference type="InterPro" id="IPR036259">
    <property type="entry name" value="MFS_trans_sf"/>
</dbReference>
<evidence type="ECO:0000256" key="1">
    <source>
        <dbReference type="ARBA" id="ARBA00004651"/>
    </source>
</evidence>
<name>A0A7G5MRH7_9FIRM</name>
<feature type="transmembrane region" description="Helical" evidence="9">
    <location>
        <begin position="183"/>
        <end position="206"/>
    </location>
</feature>
<proteinExistence type="predicted"/>
<dbReference type="RefSeq" id="WP_018594512.1">
    <property type="nucleotide sequence ID" value="NZ_CABLBP010000014.1"/>
</dbReference>
<dbReference type="GO" id="GO:0005886">
    <property type="term" value="C:plasma membrane"/>
    <property type="evidence" value="ECO:0007669"/>
    <property type="project" value="UniProtKB-SubCell"/>
</dbReference>
<evidence type="ECO:0000313" key="10">
    <source>
        <dbReference type="EMBL" id="QMW77220.1"/>
    </source>
</evidence>
<evidence type="ECO:0000313" key="11">
    <source>
        <dbReference type="Proteomes" id="UP000515789"/>
    </source>
</evidence>
<keyword evidence="8 9" id="KW-0472">Membrane</keyword>
<feature type="transmembrane region" description="Helical" evidence="9">
    <location>
        <begin position="78"/>
        <end position="100"/>
    </location>
</feature>
<feature type="transmembrane region" description="Helical" evidence="9">
    <location>
        <begin position="376"/>
        <end position="399"/>
    </location>
</feature>
<feature type="transmembrane region" description="Helical" evidence="9">
    <location>
        <begin position="269"/>
        <end position="288"/>
    </location>
</feature>
<dbReference type="PROSITE" id="PS00872">
    <property type="entry name" value="NA_GALACTOSIDE_SYMP"/>
    <property type="match status" value="1"/>
</dbReference>
<reference evidence="10 11" key="1">
    <citation type="submission" date="2019-04" db="EMBL/GenBank/DDBJ databases">
        <authorList>
            <person name="Schori C."/>
            <person name="Ahrens C."/>
        </authorList>
    </citation>
    <scope>NUCLEOTIDE SEQUENCE [LARGE SCALE GENOMIC DNA]</scope>
    <source>
        <strain evidence="10 11">DSM 2950</strain>
    </source>
</reference>
<dbReference type="InterPro" id="IPR039672">
    <property type="entry name" value="MFS_2"/>
</dbReference>
<dbReference type="PANTHER" id="PTHR11328">
    <property type="entry name" value="MAJOR FACILITATOR SUPERFAMILY DOMAIN-CONTAINING PROTEIN"/>
    <property type="match status" value="1"/>
</dbReference>
<dbReference type="Gene3D" id="1.20.1250.20">
    <property type="entry name" value="MFS general substrate transporter like domains"/>
    <property type="match status" value="2"/>
</dbReference>
<accession>A0A7G5MRH7</accession>
<dbReference type="NCBIfam" id="TIGR00792">
    <property type="entry name" value="gph"/>
    <property type="match status" value="1"/>
</dbReference>
<keyword evidence="5 9" id="KW-0812">Transmembrane</keyword>
<keyword evidence="6" id="KW-0769">Symport</keyword>
<feature type="transmembrane region" description="Helical" evidence="9">
    <location>
        <begin position="106"/>
        <end position="126"/>
    </location>
</feature>
<evidence type="ECO:0000256" key="6">
    <source>
        <dbReference type="ARBA" id="ARBA00022847"/>
    </source>
</evidence>
<keyword evidence="3" id="KW-1003">Cell membrane</keyword>
<keyword evidence="2" id="KW-0813">Transport</keyword>
<comment type="subcellular location">
    <subcellularLocation>
        <location evidence="1">Cell membrane</location>
        <topology evidence="1">Multi-pass membrane protein</topology>
    </subcellularLocation>
</comment>
<dbReference type="EMBL" id="CP039126">
    <property type="protein sequence ID" value="QMW77220.1"/>
    <property type="molecule type" value="Genomic_DNA"/>
</dbReference>
<evidence type="ECO:0000256" key="8">
    <source>
        <dbReference type="ARBA" id="ARBA00023136"/>
    </source>
</evidence>
<dbReference type="PANTHER" id="PTHR11328:SF36">
    <property type="entry name" value="MELIBIOSE PERMEASE"/>
    <property type="match status" value="1"/>
</dbReference>
<evidence type="ECO:0000256" key="2">
    <source>
        <dbReference type="ARBA" id="ARBA00022448"/>
    </source>
</evidence>
<dbReference type="Pfam" id="PF13347">
    <property type="entry name" value="MFS_2"/>
    <property type="match status" value="1"/>
</dbReference>
<dbReference type="InterPro" id="IPR001927">
    <property type="entry name" value="Na/Gal_symport"/>
</dbReference>
<evidence type="ECO:0000256" key="7">
    <source>
        <dbReference type="ARBA" id="ARBA00022989"/>
    </source>
</evidence>
<sequence>MKLSMKEKLSYGLGAFGKDMVCQLVFVYIMVYFTDILGLNATFVGTMFFIARIWDALNDIFMGTIVDNTRSRFGKFKPWLVIGTLVNVVVYIMLFTRFGGISAKGMYVYATVFYILWGMTYTIMDIPYWSMLPNLTSDKTEREKVSVIPRTFASCAFFIIGGFGLQFVDRLGGGSSVAERQMGFHYISIIIAALFVFTIGLTVFNVKDRKPAADDKAEKISLLQAFCIIRQNDQLLVTIGIILFYNLATQIVVGVSMYYFKYVVGGESLFSVFTAVCGIAEMAGLIAFPKLVSLLSRKKVYTAACVFPLVGLGLLLAARFAAPGSVAAAALCAFLFKFGSGLQLGSVTVILADVVDYGEYKAGTRNESVTFSMQTLLVKFSSAMGSLFTGFALDLTGYVPNAVQSTATKNGITIVMILLPVVCACMSLLVYKKFFKLDGIYYDKIMSVLETRKSSAPDSLILQNDHKPEYGQKVVPENDLVHSSI</sequence>
<keyword evidence="7 9" id="KW-1133">Transmembrane helix</keyword>
<gene>
    <name evidence="10" type="primary">melB</name>
    <name evidence="10" type="ORF">E5259_06230</name>
</gene>
<dbReference type="GO" id="GO:0008643">
    <property type="term" value="P:carbohydrate transport"/>
    <property type="evidence" value="ECO:0007669"/>
    <property type="project" value="InterPro"/>
</dbReference>
<evidence type="ECO:0000256" key="5">
    <source>
        <dbReference type="ARBA" id="ARBA00022692"/>
    </source>
</evidence>
<feature type="transmembrane region" description="Helical" evidence="9">
    <location>
        <begin position="411"/>
        <end position="431"/>
    </location>
</feature>
<organism evidence="10 11">
    <name type="scientific">Blautia producta</name>
    <dbReference type="NCBI Taxonomy" id="33035"/>
    <lineage>
        <taxon>Bacteria</taxon>
        <taxon>Bacillati</taxon>
        <taxon>Bacillota</taxon>
        <taxon>Clostridia</taxon>
        <taxon>Lachnospirales</taxon>
        <taxon>Lachnospiraceae</taxon>
        <taxon>Blautia</taxon>
    </lineage>
</organism>
<dbReference type="GeneID" id="75055238"/>